<dbReference type="SUPFAM" id="SSF52047">
    <property type="entry name" value="RNI-like"/>
    <property type="match status" value="1"/>
</dbReference>
<keyword evidence="2" id="KW-0677">Repeat</keyword>
<dbReference type="GO" id="GO:0031297">
    <property type="term" value="P:replication fork processing"/>
    <property type="evidence" value="ECO:0007669"/>
    <property type="project" value="TreeGrafter"/>
</dbReference>
<feature type="compositionally biased region" description="Polar residues" evidence="4">
    <location>
        <begin position="199"/>
        <end position="211"/>
    </location>
</feature>
<dbReference type="Proteomes" id="UP000887578">
    <property type="component" value="Unplaced"/>
</dbReference>
<comment type="subcellular location">
    <subcellularLocation>
        <location evidence="1">Nucleus</location>
    </subcellularLocation>
</comment>
<dbReference type="InterPro" id="IPR052311">
    <property type="entry name" value="MMS22L-TONSL_complex_comp"/>
</dbReference>
<dbReference type="InterPro" id="IPR032675">
    <property type="entry name" value="LRR_dom_sf"/>
</dbReference>
<dbReference type="PANTHER" id="PTHR46358:SF1">
    <property type="entry name" value="TONSOKU-LIKE PROTEIN"/>
    <property type="match status" value="1"/>
</dbReference>
<reference evidence="6" key="1">
    <citation type="submission" date="2022-11" db="UniProtKB">
        <authorList>
            <consortium name="WormBaseParasite"/>
        </authorList>
    </citation>
    <scope>IDENTIFICATION</scope>
</reference>
<evidence type="ECO:0000313" key="6">
    <source>
        <dbReference type="WBParaSite" id="PDA_v2.g30055.t1"/>
    </source>
</evidence>
<sequence>MDILSKAELTTNDGDKCSGGQLSPLMEACTCGFFDIICKLIGRRADPLLRNQNGWTAADYLEEFIHKANLAQKEKDKFAFVLKSLRDMEEKAGIKNHERKADLPKERPKKYIPKLNTLQRQKCQEGGVEMFREALAAIGRKPNISHTILKPRDFNNYDDEEKMLEDFDDFIAPESDVEDINMSEDNLDEAMEIDDKNFRQNNGFSRQSNQVKPKKSNAGAKSKPQKLKRRSKRNVTIESDDEMDEDDIMILDDKENEKSPVVEKRKRKADRMKRQISFQSFDSSSSSSKKTKRSRSISKKSDDSKSSSNMSVTGCIDSLSISQKLPPRLNLDAKELDLSFSENVAEVSTLLKLHPNLQKLILKGSDFDDSIDDVIDAICGCQKLVEIDLSQVENIDSASANKILKKCEKLKVLDLYGTSVTTIDLQVSVYFCF</sequence>
<evidence type="ECO:0000256" key="1">
    <source>
        <dbReference type="ARBA" id="ARBA00004123"/>
    </source>
</evidence>
<feature type="compositionally biased region" description="Basic and acidic residues" evidence="4">
    <location>
        <begin position="251"/>
        <end position="263"/>
    </location>
</feature>
<name>A0A914QRN2_9BILA</name>
<dbReference type="Gene3D" id="3.80.10.10">
    <property type="entry name" value="Ribonuclease Inhibitor"/>
    <property type="match status" value="1"/>
</dbReference>
<feature type="region of interest" description="Disordered" evidence="4">
    <location>
        <begin position="199"/>
        <end position="311"/>
    </location>
</feature>
<dbReference type="GO" id="GO:0000724">
    <property type="term" value="P:double-strand break repair via homologous recombination"/>
    <property type="evidence" value="ECO:0007669"/>
    <property type="project" value="TreeGrafter"/>
</dbReference>
<evidence type="ECO:0000256" key="3">
    <source>
        <dbReference type="ARBA" id="ARBA00023242"/>
    </source>
</evidence>
<feature type="compositionally biased region" description="Low complexity" evidence="4">
    <location>
        <begin position="275"/>
        <end position="288"/>
    </location>
</feature>
<evidence type="ECO:0000256" key="4">
    <source>
        <dbReference type="SAM" id="MobiDB-lite"/>
    </source>
</evidence>
<keyword evidence="3" id="KW-0539">Nucleus</keyword>
<dbReference type="SUPFAM" id="SSF48403">
    <property type="entry name" value="Ankyrin repeat"/>
    <property type="match status" value="1"/>
</dbReference>
<dbReference type="WBParaSite" id="PDA_v2.g30055.t1">
    <property type="protein sequence ID" value="PDA_v2.g30055.t1"/>
    <property type="gene ID" value="PDA_v2.g30055"/>
</dbReference>
<dbReference type="GO" id="GO:0043596">
    <property type="term" value="C:nuclear replication fork"/>
    <property type="evidence" value="ECO:0007669"/>
    <property type="project" value="TreeGrafter"/>
</dbReference>
<dbReference type="PANTHER" id="PTHR46358">
    <property type="entry name" value="TONSOKU-LIKE PROTEIN"/>
    <property type="match status" value="1"/>
</dbReference>
<dbReference type="AlphaFoldDB" id="A0A914QRN2"/>
<accession>A0A914QRN2</accession>
<evidence type="ECO:0000313" key="5">
    <source>
        <dbReference type="Proteomes" id="UP000887578"/>
    </source>
</evidence>
<feature type="compositionally biased region" description="Acidic residues" evidence="4">
    <location>
        <begin position="238"/>
        <end position="250"/>
    </location>
</feature>
<dbReference type="InterPro" id="IPR036770">
    <property type="entry name" value="Ankyrin_rpt-contain_sf"/>
</dbReference>
<feature type="compositionally biased region" description="Basic residues" evidence="4">
    <location>
        <begin position="223"/>
        <end position="233"/>
    </location>
</feature>
<proteinExistence type="predicted"/>
<organism evidence="5 6">
    <name type="scientific">Panagrolaimus davidi</name>
    <dbReference type="NCBI Taxonomy" id="227884"/>
    <lineage>
        <taxon>Eukaryota</taxon>
        <taxon>Metazoa</taxon>
        <taxon>Ecdysozoa</taxon>
        <taxon>Nematoda</taxon>
        <taxon>Chromadorea</taxon>
        <taxon>Rhabditida</taxon>
        <taxon>Tylenchina</taxon>
        <taxon>Panagrolaimomorpha</taxon>
        <taxon>Panagrolaimoidea</taxon>
        <taxon>Panagrolaimidae</taxon>
        <taxon>Panagrolaimus</taxon>
    </lineage>
</organism>
<keyword evidence="5" id="KW-1185">Reference proteome</keyword>
<evidence type="ECO:0000256" key="2">
    <source>
        <dbReference type="ARBA" id="ARBA00022737"/>
    </source>
</evidence>
<feature type="compositionally biased region" description="Basic residues" evidence="4">
    <location>
        <begin position="289"/>
        <end position="298"/>
    </location>
</feature>
<protein>
    <submittedName>
        <fullName evidence="6">Uncharacterized protein</fullName>
    </submittedName>
</protein>
<dbReference type="Gene3D" id="1.25.40.20">
    <property type="entry name" value="Ankyrin repeat-containing domain"/>
    <property type="match status" value="1"/>
</dbReference>